<feature type="coiled-coil region" evidence="1">
    <location>
        <begin position="345"/>
        <end position="390"/>
    </location>
</feature>
<feature type="coiled-coil region" evidence="1">
    <location>
        <begin position="560"/>
        <end position="587"/>
    </location>
</feature>
<feature type="region of interest" description="Disordered" evidence="2">
    <location>
        <begin position="80"/>
        <end position="119"/>
    </location>
</feature>
<gene>
    <name evidence="4" type="ORF">Glove_319g62</name>
</gene>
<feature type="region of interest" description="Disordered" evidence="2">
    <location>
        <begin position="651"/>
        <end position="676"/>
    </location>
</feature>
<dbReference type="PANTHER" id="PTHR14332">
    <property type="entry name" value="DISRUPTED IN SCHIZOPHRENIA 1 PROTEIN"/>
    <property type="match status" value="1"/>
</dbReference>
<dbReference type="GO" id="GO:0005874">
    <property type="term" value="C:microtubule"/>
    <property type="evidence" value="ECO:0007669"/>
    <property type="project" value="TreeGrafter"/>
</dbReference>
<name>A0A397HQ52_9GLOM</name>
<keyword evidence="3" id="KW-0732">Signal</keyword>
<evidence type="ECO:0000256" key="1">
    <source>
        <dbReference type="SAM" id="Coils"/>
    </source>
</evidence>
<dbReference type="GO" id="GO:0045111">
    <property type="term" value="C:intermediate filament cytoskeleton"/>
    <property type="evidence" value="ECO:0007669"/>
    <property type="project" value="TreeGrafter"/>
</dbReference>
<accession>A0A397HQ52</accession>
<organism evidence="4 5">
    <name type="scientific">Diversispora epigaea</name>
    <dbReference type="NCBI Taxonomy" id="1348612"/>
    <lineage>
        <taxon>Eukaryota</taxon>
        <taxon>Fungi</taxon>
        <taxon>Fungi incertae sedis</taxon>
        <taxon>Mucoromycota</taxon>
        <taxon>Glomeromycotina</taxon>
        <taxon>Glomeromycetes</taxon>
        <taxon>Diversisporales</taxon>
        <taxon>Diversisporaceae</taxon>
        <taxon>Diversispora</taxon>
    </lineage>
</organism>
<dbReference type="Proteomes" id="UP000266861">
    <property type="component" value="Unassembled WGS sequence"/>
</dbReference>
<dbReference type="InterPro" id="IPR026081">
    <property type="entry name" value="DISC1"/>
</dbReference>
<dbReference type="AlphaFoldDB" id="A0A397HQ52"/>
<evidence type="ECO:0000256" key="2">
    <source>
        <dbReference type="SAM" id="MobiDB-lite"/>
    </source>
</evidence>
<feature type="compositionally biased region" description="Polar residues" evidence="2">
    <location>
        <begin position="95"/>
        <end position="119"/>
    </location>
</feature>
<protein>
    <recommendedName>
        <fullName evidence="6">UVR domain-containing protein</fullName>
    </recommendedName>
</protein>
<reference evidence="4 5" key="1">
    <citation type="submission" date="2018-08" db="EMBL/GenBank/DDBJ databases">
        <title>Genome and evolution of the arbuscular mycorrhizal fungus Diversispora epigaea (formerly Glomus versiforme) and its bacterial endosymbionts.</title>
        <authorList>
            <person name="Sun X."/>
            <person name="Fei Z."/>
            <person name="Harrison M."/>
        </authorList>
    </citation>
    <scope>NUCLEOTIDE SEQUENCE [LARGE SCALE GENOMIC DNA]</scope>
    <source>
        <strain evidence="4 5">IT104</strain>
    </source>
</reference>
<feature type="region of interest" description="Disordered" evidence="2">
    <location>
        <begin position="469"/>
        <end position="504"/>
    </location>
</feature>
<sequence length="806" mass="92461">MPFTSPSLVILYSLSDLFVMGGSTEDIFADLAIKQPVLSIASSSSEQSNARWPPANQRLVNSIPVTSGQFSEIIFKDKDNVSGPSSASTSTSTSGFNFIGNTTSKNHSQQASKGSENNLSTEKITAELSTDAGFNHLAFAVSNNDQHNQLHQSQINLIHSIHSSPQRSSDQTKMTRRLRSKANKVSLTELGIDTNRTVSPTNVNNNNNNNNNNGISLSNFSLLNSPPPSAKIRMEHLETELSRMEKEMNQVSDIQLKVFQKRNKVHEQLAESWGILKSLEIDQSNALSNEDYTQADKLMHEIQEIHSKIKILCGILSGIEQALDELREKQVHYLKSQADASRLLEKELVKKKKEEEATFKQYESDMENLRNIETKQINEIREQLEKDRSEIVLGLDLWNKSVAELNERIEERICVEKSERESLYKKREHIQVQIADLLRRIEQLRIEDEGYKRQIEDVESKIETISNEFHAEKDENSKEKTELERKEREIENKTRQVEGSENNLHQRLEHYRQKQELARSELLSLEQRINEVGFLAKTHHEEAVEAEKLIGNLRSRSQSYLECDEEISNLKAQIEESDTEVKRLTSKVMHDQQTYSNIQQDITTIDSQIPALEEQKKLAVSGRDFKAAGRLANRIKDLQSTLKERTKFLESKRSSLEHDQEDLKSSRKKLDKLSSDSVEMEGKIGSDLCEELQESLLQLRSKYDVINQQKLNTLKILLQNEIKGLEYRIQHVRMRFNLLDEKNNQNELPNINKEFKEILKFEGKISDNSLNATQLEELEARIQKAVENENFDLAEQLQTEKLRLGG</sequence>
<dbReference type="STRING" id="1348612.A0A397HQ52"/>
<feature type="compositionally biased region" description="Low complexity" evidence="2">
    <location>
        <begin position="85"/>
        <end position="94"/>
    </location>
</feature>
<evidence type="ECO:0000313" key="5">
    <source>
        <dbReference type="Proteomes" id="UP000266861"/>
    </source>
</evidence>
<feature type="chain" id="PRO_5017220855" description="UVR domain-containing protein" evidence="3">
    <location>
        <begin position="25"/>
        <end position="806"/>
    </location>
</feature>
<feature type="signal peptide" evidence="3">
    <location>
        <begin position="1"/>
        <end position="24"/>
    </location>
</feature>
<keyword evidence="1" id="KW-0175">Coiled coil</keyword>
<comment type="caution">
    <text evidence="4">The sequence shown here is derived from an EMBL/GenBank/DDBJ whole genome shotgun (WGS) entry which is preliminary data.</text>
</comment>
<proteinExistence type="predicted"/>
<evidence type="ECO:0000256" key="3">
    <source>
        <dbReference type="SAM" id="SignalP"/>
    </source>
</evidence>
<dbReference type="PANTHER" id="PTHR14332:SF3">
    <property type="entry name" value="DISRUPTED IN SCHIZOPHRENIA 1 PROTEIN"/>
    <property type="match status" value="1"/>
</dbReference>
<keyword evidence="5" id="KW-1185">Reference proteome</keyword>
<evidence type="ECO:0008006" key="6">
    <source>
        <dbReference type="Google" id="ProtNLM"/>
    </source>
</evidence>
<dbReference type="EMBL" id="PQFF01000291">
    <property type="protein sequence ID" value="RHZ65057.1"/>
    <property type="molecule type" value="Genomic_DNA"/>
</dbReference>
<dbReference type="OrthoDB" id="2416276at2759"/>
<dbReference type="GO" id="GO:0005815">
    <property type="term" value="C:microtubule organizing center"/>
    <property type="evidence" value="ECO:0007669"/>
    <property type="project" value="TreeGrafter"/>
</dbReference>
<feature type="compositionally biased region" description="Basic and acidic residues" evidence="2">
    <location>
        <begin position="651"/>
        <end position="665"/>
    </location>
</feature>
<evidence type="ECO:0000313" key="4">
    <source>
        <dbReference type="EMBL" id="RHZ65057.1"/>
    </source>
</evidence>